<organism evidence="3 4">
    <name type="scientific">Thermus aquaticus (strain ATCC BAA-2747 / Y51MC23)</name>
    <dbReference type="NCBI Taxonomy" id="498848"/>
    <lineage>
        <taxon>Bacteria</taxon>
        <taxon>Thermotogati</taxon>
        <taxon>Deinococcota</taxon>
        <taxon>Deinococci</taxon>
        <taxon>Thermales</taxon>
        <taxon>Thermaceae</taxon>
        <taxon>Thermus</taxon>
    </lineage>
</organism>
<keyword evidence="4" id="KW-1185">Reference proteome</keyword>
<name>A0ABN4IKG8_THEA5</name>
<protein>
    <submittedName>
        <fullName evidence="3">Glycosyltransferase</fullName>
    </submittedName>
</protein>
<feature type="domain" description="Glycosyl transferase family 1" evidence="1">
    <location>
        <begin position="212"/>
        <end position="360"/>
    </location>
</feature>
<dbReference type="Pfam" id="PF13439">
    <property type="entry name" value="Glyco_transf_4"/>
    <property type="match status" value="1"/>
</dbReference>
<reference evidence="4" key="1">
    <citation type="journal article" date="2015" name="PLoS ONE">
        <title>Complete Genome Sequence of Thermus aquaticus Y51MC23.</title>
        <authorList>
            <person name="Brumm P.J."/>
            <person name="Monsma S."/>
            <person name="Keough B."/>
            <person name="Jasinovica S."/>
            <person name="Ferguson E."/>
            <person name="Schoenfeld T."/>
            <person name="Lodes M."/>
            <person name="Mead D.A."/>
        </authorList>
    </citation>
    <scope>NUCLEOTIDE SEQUENCE [LARGE SCALE GENOMIC DNA]</scope>
    <source>
        <strain evidence="4">BAA-2747 / Y51MC23</strain>
    </source>
</reference>
<dbReference type="Proteomes" id="UP000058660">
    <property type="component" value="Chromosome"/>
</dbReference>
<dbReference type="InterPro" id="IPR028098">
    <property type="entry name" value="Glyco_trans_4-like_N"/>
</dbReference>
<evidence type="ECO:0000259" key="1">
    <source>
        <dbReference type="Pfam" id="PF00534"/>
    </source>
</evidence>
<dbReference type="PANTHER" id="PTHR45947:SF13">
    <property type="entry name" value="TRANSFERASE"/>
    <property type="match status" value="1"/>
</dbReference>
<evidence type="ECO:0000259" key="2">
    <source>
        <dbReference type="Pfam" id="PF13439"/>
    </source>
</evidence>
<dbReference type="CDD" id="cd03801">
    <property type="entry name" value="GT4_PimA-like"/>
    <property type="match status" value="1"/>
</dbReference>
<gene>
    <name evidence="3" type="ORF">TO73_0777</name>
</gene>
<evidence type="ECO:0000313" key="3">
    <source>
        <dbReference type="EMBL" id="ALJ90631.1"/>
    </source>
</evidence>
<dbReference type="EMBL" id="CP010822">
    <property type="protein sequence ID" value="ALJ90631.1"/>
    <property type="molecule type" value="Genomic_DNA"/>
</dbReference>
<dbReference type="SUPFAM" id="SSF53756">
    <property type="entry name" value="UDP-Glycosyltransferase/glycogen phosphorylase"/>
    <property type="match status" value="1"/>
</dbReference>
<dbReference type="PANTHER" id="PTHR45947">
    <property type="entry name" value="SULFOQUINOVOSYL TRANSFERASE SQD2"/>
    <property type="match status" value="1"/>
</dbReference>
<accession>A0ABN4IKG8</accession>
<dbReference type="InterPro" id="IPR050194">
    <property type="entry name" value="Glycosyltransferase_grp1"/>
</dbReference>
<evidence type="ECO:0000313" key="4">
    <source>
        <dbReference type="Proteomes" id="UP000058660"/>
    </source>
</evidence>
<proteinExistence type="predicted"/>
<feature type="domain" description="Glycosyltransferase subfamily 4-like N-terminal" evidence="2">
    <location>
        <begin position="27"/>
        <end position="202"/>
    </location>
</feature>
<sequence>MRILKLHTHYQQPGGEDGVFGAEVALLRDKGHTVVPLTFHNKQLEDVPLLWRAAVTLWNREAYARVREAIRLHRPDTLHVHNTFPLASPAVIHVAKAERVPVVMTLHNYRLLCVNALFFRRGRVCEDCLGRIPWRGVLHGCYRDSRPASAVVAAMLSLHRALGTWNMVDRFIALTEFARQKFIEGGFPPEKISVKPNFVHPDPGPGEGRGGYALFVGRLSPEKGLGTLLMAWERLGGKVPLRIVGDGPLAPEVQEAQKQIPGVEWLGRKAPEEVYALMGEAAFLVFPSEWYETFGRVAIEAFAKGTPVLAAHIGAVGEVTEDGRTGLHFRPGDPEDLAAKVEWLLAHPNELARMRKEARAEYEAKYTAEQNYAQLMAIYHEVLSKRRYDGKRHGGA</sequence>
<dbReference type="Pfam" id="PF00534">
    <property type="entry name" value="Glycos_transf_1"/>
    <property type="match status" value="1"/>
</dbReference>
<dbReference type="Gene3D" id="3.40.50.2000">
    <property type="entry name" value="Glycogen Phosphorylase B"/>
    <property type="match status" value="2"/>
</dbReference>
<dbReference type="InterPro" id="IPR001296">
    <property type="entry name" value="Glyco_trans_1"/>
</dbReference>